<dbReference type="PANTHER" id="PTHR43156:SF2">
    <property type="entry name" value="STAGE II SPORULATION PROTEIN E"/>
    <property type="match status" value="1"/>
</dbReference>
<name>A0A9W4DJE8_9ACTN</name>
<accession>A0A9W4DJE8</accession>
<dbReference type="Pfam" id="PF13581">
    <property type="entry name" value="HATPase_c_2"/>
    <property type="match status" value="1"/>
</dbReference>
<dbReference type="InterPro" id="IPR001932">
    <property type="entry name" value="PPM-type_phosphatase-like_dom"/>
</dbReference>
<dbReference type="InterPro" id="IPR036457">
    <property type="entry name" value="PPM-type-like_dom_sf"/>
</dbReference>
<dbReference type="InterPro" id="IPR003594">
    <property type="entry name" value="HATPase_dom"/>
</dbReference>
<dbReference type="PANTHER" id="PTHR43156">
    <property type="entry name" value="STAGE II SPORULATION PROTEIN E-RELATED"/>
    <property type="match status" value="1"/>
</dbReference>
<dbReference type="CDD" id="cd16936">
    <property type="entry name" value="HATPase_RsbW-like"/>
    <property type="match status" value="1"/>
</dbReference>
<sequence>MASPGALSGDEVLADVVAALVDDAETVRVWSPTATECLGWTSGEVCGRPLADLVAEPQPGDLRGAGVARLRTRGGDTVTLRYHSIAFGDAGSRLFLAVRADQALNRAQGGAMLDALMAQDRISFVLRGTDLAVQRTNVTSVGMPRLTVGTRLADVMDARDAEKAEASLRTVLDTGVPVVGREQRVRSLADPTQEWSFTVTALRLDSPKGDPAAVAVFLTDATPQWQAGRRLQLRHRAAARIGASLDVKRTAQDIVDVLVPDFAEFAAVDLAMPVLTGDEPEMALDRDDLRLERAAVRSPDGIWPPKLLQVGMPLPALPPMPQVRRLQQGQTVLVDRAVLDSRLVESDALSTLIPEDGRWLVLAPMFARGIVLGLIAGWRTSKAEAFTAQDADLLTEIAAHSALSVDNARRYTREHLAAVALQQRLLPRPTTVTPAIETAGHYLPAAAGGSEIGGDWFDTIALPSLRVALIVGDVIGHGLPATATMGRLRTAVQTLADLELAPDELLTHLDELVARLAAEAGPQHRDTIGGTCLVGVYDPIAGQCTFASAGHPPPVVVAPDGTARLVDLPPGPPLGVGGLPFETTTCALEPGSVLALYTDGLLLRQDADTDTAMTHLVQRLSDLVSSGEELAAIGPALTAGADGPPVRDDTALLLARVRALRPDHVAYWQYPADPATVATARNAVARKLTEWGLEELVFTTELIVSELVTNAIRYAGGPLGLRLIRDSVLVCEVRDPSNTQPRLRRARTMDEGGRGLFLVAQVSHRWGSRYGQSGKTIWAEQLLPDATPDTPAERR</sequence>
<dbReference type="CDD" id="cd00130">
    <property type="entry name" value="PAS"/>
    <property type="match status" value="1"/>
</dbReference>
<dbReference type="Pfam" id="PF08448">
    <property type="entry name" value="PAS_4"/>
    <property type="match status" value="1"/>
</dbReference>
<comment type="caution">
    <text evidence="3">The sequence shown here is derived from an EMBL/GenBank/DDBJ whole genome shotgun (WGS) entry which is preliminary data.</text>
</comment>
<dbReference type="Gene3D" id="3.30.565.10">
    <property type="entry name" value="Histidine kinase-like ATPase, C-terminal domain"/>
    <property type="match status" value="1"/>
</dbReference>
<evidence type="ECO:0000256" key="1">
    <source>
        <dbReference type="ARBA" id="ARBA00022801"/>
    </source>
</evidence>
<keyword evidence="1" id="KW-0378">Hydrolase</keyword>
<dbReference type="SUPFAM" id="SSF55781">
    <property type="entry name" value="GAF domain-like"/>
    <property type="match status" value="1"/>
</dbReference>
<reference evidence="3" key="1">
    <citation type="submission" date="2021-05" db="EMBL/GenBank/DDBJ databases">
        <authorList>
            <person name="Arsene-Ploetze F."/>
        </authorList>
    </citation>
    <scope>NUCLEOTIDE SEQUENCE</scope>
    <source>
        <strain evidence="3">DSM 42138</strain>
    </source>
</reference>
<dbReference type="Gene3D" id="3.60.40.10">
    <property type="entry name" value="PPM-type phosphatase domain"/>
    <property type="match status" value="1"/>
</dbReference>
<dbReference type="Gene3D" id="3.30.450.20">
    <property type="entry name" value="PAS domain"/>
    <property type="match status" value="1"/>
</dbReference>
<dbReference type="EMBL" id="CAJSLV010000001">
    <property type="protein sequence ID" value="CAG6390811.1"/>
    <property type="molecule type" value="Genomic_DNA"/>
</dbReference>
<dbReference type="SUPFAM" id="SSF81606">
    <property type="entry name" value="PP2C-like"/>
    <property type="match status" value="1"/>
</dbReference>
<dbReference type="Proteomes" id="UP001152519">
    <property type="component" value="Unassembled WGS sequence"/>
</dbReference>
<dbReference type="RefSeq" id="WP_251483866.1">
    <property type="nucleotide sequence ID" value="NZ_CAJSLV010000001.1"/>
</dbReference>
<evidence type="ECO:0000313" key="3">
    <source>
        <dbReference type="EMBL" id="CAG6390811.1"/>
    </source>
</evidence>
<dbReference type="InterPro" id="IPR000014">
    <property type="entry name" value="PAS"/>
</dbReference>
<dbReference type="SUPFAM" id="SSF55785">
    <property type="entry name" value="PYP-like sensor domain (PAS domain)"/>
    <property type="match status" value="1"/>
</dbReference>
<organism evidence="3 4">
    <name type="scientific">Actinacidiphila cocklensis</name>
    <dbReference type="NCBI Taxonomy" id="887465"/>
    <lineage>
        <taxon>Bacteria</taxon>
        <taxon>Bacillati</taxon>
        <taxon>Actinomycetota</taxon>
        <taxon>Actinomycetes</taxon>
        <taxon>Kitasatosporales</taxon>
        <taxon>Streptomycetaceae</taxon>
        <taxon>Actinacidiphila</taxon>
    </lineage>
</organism>
<dbReference type="InterPro" id="IPR013656">
    <property type="entry name" value="PAS_4"/>
</dbReference>
<evidence type="ECO:0000259" key="2">
    <source>
        <dbReference type="SMART" id="SM00331"/>
    </source>
</evidence>
<feature type="domain" description="PPM-type phosphatase" evidence="2">
    <location>
        <begin position="433"/>
        <end position="657"/>
    </location>
</feature>
<dbReference type="InterPro" id="IPR036890">
    <property type="entry name" value="HATPase_C_sf"/>
</dbReference>
<dbReference type="SUPFAM" id="SSF55874">
    <property type="entry name" value="ATPase domain of HSP90 chaperone/DNA topoisomerase II/histidine kinase"/>
    <property type="match status" value="1"/>
</dbReference>
<evidence type="ECO:0000313" key="4">
    <source>
        <dbReference type="Proteomes" id="UP001152519"/>
    </source>
</evidence>
<proteinExistence type="predicted"/>
<protein>
    <submittedName>
        <fullName evidence="3">Serine phosphatase RsbU (Regulator of sigma subunit)</fullName>
    </submittedName>
</protein>
<dbReference type="AlphaFoldDB" id="A0A9W4DJE8"/>
<dbReference type="GO" id="GO:0016791">
    <property type="term" value="F:phosphatase activity"/>
    <property type="evidence" value="ECO:0007669"/>
    <property type="project" value="TreeGrafter"/>
</dbReference>
<gene>
    <name evidence="3" type="ORF">SCOCK_10279</name>
</gene>
<dbReference type="Gene3D" id="3.30.450.40">
    <property type="match status" value="1"/>
</dbReference>
<dbReference type="SMART" id="SM00331">
    <property type="entry name" value="PP2C_SIG"/>
    <property type="match status" value="1"/>
</dbReference>
<dbReference type="Pfam" id="PF07228">
    <property type="entry name" value="SpoIIE"/>
    <property type="match status" value="1"/>
</dbReference>
<dbReference type="FunFam" id="3.30.565.10:FF:000028">
    <property type="entry name" value="PAS sensor protein"/>
    <property type="match status" value="1"/>
</dbReference>
<keyword evidence="4" id="KW-1185">Reference proteome</keyword>
<dbReference type="InterPro" id="IPR052016">
    <property type="entry name" value="Bact_Sigma-Reg"/>
</dbReference>
<dbReference type="InterPro" id="IPR029016">
    <property type="entry name" value="GAF-like_dom_sf"/>
</dbReference>
<dbReference type="InterPro" id="IPR035965">
    <property type="entry name" value="PAS-like_dom_sf"/>
</dbReference>